<dbReference type="AlphaFoldDB" id="A0AAW3AYP3"/>
<accession>A0AAW3AYP3</accession>
<dbReference type="PANTHER" id="PTHR30411">
    <property type="entry name" value="CYTOPLASMIC PROTEIN"/>
    <property type="match status" value="1"/>
</dbReference>
<dbReference type="Pfam" id="PF04073">
    <property type="entry name" value="tRNA_edit"/>
    <property type="match status" value="1"/>
</dbReference>
<dbReference type="CDD" id="cd04333">
    <property type="entry name" value="ProX_deacylase"/>
    <property type="match status" value="1"/>
</dbReference>
<dbReference type="InterPro" id="IPR007214">
    <property type="entry name" value="YbaK/aa-tRNA-synth-assoc-dom"/>
</dbReference>
<reference evidence="3 4" key="1">
    <citation type="submission" date="2024-02" db="EMBL/GenBank/DDBJ databases">
        <title>FIRST GENOME SEQUENCES OF Leishmania (Viannia) shawi, Leishmania (Viannia) lindenbergi AND Leishmania (Viannia) utingensis.</title>
        <authorList>
            <person name="Resadore F."/>
            <person name="Custodio M.G.F."/>
            <person name="Boite M.C."/>
            <person name="Cupolillo E."/>
            <person name="Ferreira G.E.M."/>
        </authorList>
    </citation>
    <scope>NUCLEOTIDE SEQUENCE [LARGE SCALE GENOMIC DNA]</scope>
    <source>
        <strain evidence="3 4">MHOM/BR/1966/M15733</strain>
    </source>
</reference>
<dbReference type="Gene3D" id="3.90.960.10">
    <property type="entry name" value="YbaK/aminoacyl-tRNA synthetase-associated domain"/>
    <property type="match status" value="1"/>
</dbReference>
<organism evidence="3 4">
    <name type="scientific">Leishmania lindenbergi</name>
    <dbReference type="NCBI Taxonomy" id="651832"/>
    <lineage>
        <taxon>Eukaryota</taxon>
        <taxon>Discoba</taxon>
        <taxon>Euglenozoa</taxon>
        <taxon>Kinetoplastea</taxon>
        <taxon>Metakinetoplastina</taxon>
        <taxon>Trypanosomatida</taxon>
        <taxon>Trypanosomatidae</taxon>
        <taxon>Leishmaniinae</taxon>
        <taxon>Leishmania</taxon>
    </lineage>
</organism>
<name>A0AAW3AYP3_9TRYP</name>
<dbReference type="Proteomes" id="UP001500131">
    <property type="component" value="Unassembled WGS sequence"/>
</dbReference>
<feature type="region of interest" description="Disordered" evidence="1">
    <location>
        <begin position="67"/>
        <end position="95"/>
    </location>
</feature>
<feature type="region of interest" description="Disordered" evidence="1">
    <location>
        <begin position="214"/>
        <end position="256"/>
    </location>
</feature>
<dbReference type="GO" id="GO:0002161">
    <property type="term" value="F:aminoacyl-tRNA deacylase activity"/>
    <property type="evidence" value="ECO:0007669"/>
    <property type="project" value="InterPro"/>
</dbReference>
<evidence type="ECO:0000313" key="4">
    <source>
        <dbReference type="Proteomes" id="UP001500131"/>
    </source>
</evidence>
<keyword evidence="4" id="KW-1185">Reference proteome</keyword>
<dbReference type="EMBL" id="JBAMZK010000004">
    <property type="protein sequence ID" value="KAL0513673.1"/>
    <property type="molecule type" value="Genomic_DNA"/>
</dbReference>
<proteinExistence type="predicted"/>
<comment type="caution">
    <text evidence="3">The sequence shown here is derived from an EMBL/GenBank/DDBJ whole genome shotgun (WGS) entry which is preliminary data.</text>
</comment>
<feature type="domain" description="YbaK/aminoacyl-tRNA synthetase-associated" evidence="2">
    <location>
        <begin position="102"/>
        <end position="192"/>
    </location>
</feature>
<evidence type="ECO:0000313" key="3">
    <source>
        <dbReference type="EMBL" id="KAL0513673.1"/>
    </source>
</evidence>
<dbReference type="PANTHER" id="PTHR30411:SF1">
    <property type="entry name" value="CYTOPLASMIC PROTEIN"/>
    <property type="match status" value="1"/>
</dbReference>
<dbReference type="SUPFAM" id="SSF55826">
    <property type="entry name" value="YbaK/ProRS associated domain"/>
    <property type="match status" value="1"/>
</dbReference>
<feature type="compositionally biased region" description="Low complexity" evidence="1">
    <location>
        <begin position="245"/>
        <end position="256"/>
    </location>
</feature>
<gene>
    <name evidence="3" type="ORF">Q4I31_000844</name>
</gene>
<dbReference type="InterPro" id="IPR036754">
    <property type="entry name" value="YbaK/aa-tRNA-synt-asso_dom_sf"/>
</dbReference>
<evidence type="ECO:0000259" key="2">
    <source>
        <dbReference type="Pfam" id="PF04073"/>
    </source>
</evidence>
<protein>
    <submittedName>
        <fullName evidence="3">Aminoacyl-tRNA editing domain containing protein</fullName>
    </submittedName>
</protein>
<evidence type="ECO:0000256" key="1">
    <source>
        <dbReference type="SAM" id="MobiDB-lite"/>
    </source>
</evidence>
<sequence>MERCKQHLVAKNAAFLIERIQVFNESSATVELAAVRLNCEPARIAKSLSFSQRKAICKAEAKAHEKTKMKLRKQQQQQDGSGAGGSESVGTLPADLPTTAPGDANVIVIVAAGDAKVSAKKYKEKFACQPKMLKREEVEPYTGFPPGAVCPFGLHDSVKVYLDVSLRRFSYVYPAAGTANTSIKVTLDELEQYTSNAIEWADLCEGWQSEVGVGASRAEDTSDGSGTAPHEVQNAGIAAKKAQNEASKSAEATATA</sequence>